<feature type="compositionally biased region" description="Basic residues" evidence="1">
    <location>
        <begin position="382"/>
        <end position="400"/>
    </location>
</feature>
<feature type="region of interest" description="Disordered" evidence="1">
    <location>
        <begin position="283"/>
        <end position="425"/>
    </location>
</feature>
<feature type="region of interest" description="Disordered" evidence="1">
    <location>
        <begin position="40"/>
        <end position="84"/>
    </location>
</feature>
<feature type="compositionally biased region" description="Polar residues" evidence="1">
    <location>
        <begin position="936"/>
        <end position="952"/>
    </location>
</feature>
<feature type="compositionally biased region" description="Basic residues" evidence="1">
    <location>
        <begin position="216"/>
        <end position="231"/>
    </location>
</feature>
<feature type="compositionally biased region" description="Basic and acidic residues" evidence="1">
    <location>
        <begin position="451"/>
        <end position="465"/>
    </location>
</feature>
<feature type="compositionally biased region" description="Basic residues" evidence="1">
    <location>
        <begin position="907"/>
        <end position="922"/>
    </location>
</feature>
<evidence type="ECO:0000313" key="2">
    <source>
        <dbReference type="EMBL" id="KAL1238603.1"/>
    </source>
</evidence>
<feature type="compositionally biased region" description="Basic and acidic residues" evidence="1">
    <location>
        <begin position="60"/>
        <end position="84"/>
    </location>
</feature>
<feature type="compositionally biased region" description="Basic residues" evidence="1">
    <location>
        <begin position="298"/>
        <end position="316"/>
    </location>
</feature>
<feature type="compositionally biased region" description="Basic and acidic residues" evidence="1">
    <location>
        <begin position="117"/>
        <end position="128"/>
    </location>
</feature>
<feature type="compositionally biased region" description="Polar residues" evidence="1">
    <location>
        <begin position="496"/>
        <end position="514"/>
    </location>
</feature>
<feature type="region of interest" description="Disordered" evidence="1">
    <location>
        <begin position="835"/>
        <end position="862"/>
    </location>
</feature>
<feature type="compositionally biased region" description="Basic and acidic residues" evidence="1">
    <location>
        <begin position="599"/>
        <end position="616"/>
    </location>
</feature>
<feature type="compositionally biased region" description="Basic residues" evidence="1">
    <location>
        <begin position="720"/>
        <end position="738"/>
    </location>
</feature>
<reference evidence="2 3" key="1">
    <citation type="submission" date="2024-07" db="EMBL/GenBank/DDBJ databases">
        <title>Enhanced genomic and transcriptomic resources for Trichinella pseudospiralis and T. spiralis underpin the discovery of pronounced molecular differences between stages and species.</title>
        <authorList>
            <person name="Pasi K.K."/>
            <person name="La Rosa G."/>
            <person name="Gomez-Morales M.A."/>
            <person name="Tosini F."/>
            <person name="Sumanam S."/>
            <person name="Young N.D."/>
            <person name="Chang B.C."/>
            <person name="Robin G.B."/>
        </authorList>
    </citation>
    <scope>NUCLEOTIDE SEQUENCE [LARGE SCALE GENOMIC DNA]</scope>
    <source>
        <strain evidence="2">ISS534</strain>
    </source>
</reference>
<feature type="compositionally biased region" description="Basic residues" evidence="1">
    <location>
        <begin position="466"/>
        <end position="484"/>
    </location>
</feature>
<feature type="compositionally biased region" description="Basic and acidic residues" evidence="1">
    <location>
        <begin position="923"/>
        <end position="932"/>
    </location>
</feature>
<dbReference type="EMBL" id="JBEUSY010000294">
    <property type="protein sequence ID" value="KAL1238603.1"/>
    <property type="molecule type" value="Genomic_DNA"/>
</dbReference>
<comment type="caution">
    <text evidence="2">The sequence shown here is derived from an EMBL/GenBank/DDBJ whole genome shotgun (WGS) entry which is preliminary data.</text>
</comment>
<organism evidence="2 3">
    <name type="scientific">Trichinella spiralis</name>
    <name type="common">Trichina worm</name>
    <dbReference type="NCBI Taxonomy" id="6334"/>
    <lineage>
        <taxon>Eukaryota</taxon>
        <taxon>Metazoa</taxon>
        <taxon>Ecdysozoa</taxon>
        <taxon>Nematoda</taxon>
        <taxon>Enoplea</taxon>
        <taxon>Dorylaimia</taxon>
        <taxon>Trichinellida</taxon>
        <taxon>Trichinellidae</taxon>
        <taxon>Trichinella</taxon>
    </lineage>
</organism>
<evidence type="ECO:0000256" key="1">
    <source>
        <dbReference type="SAM" id="MobiDB-lite"/>
    </source>
</evidence>
<feature type="compositionally biased region" description="Polar residues" evidence="1">
    <location>
        <begin position="579"/>
        <end position="592"/>
    </location>
</feature>
<feature type="compositionally biased region" description="Polar residues" evidence="1">
    <location>
        <begin position="689"/>
        <end position="701"/>
    </location>
</feature>
<feature type="compositionally biased region" description="Basic and acidic residues" evidence="1">
    <location>
        <begin position="149"/>
        <end position="170"/>
    </location>
</feature>
<evidence type="ECO:0000313" key="3">
    <source>
        <dbReference type="Proteomes" id="UP001558632"/>
    </source>
</evidence>
<feature type="compositionally biased region" description="Basic and acidic residues" evidence="1">
    <location>
        <begin position="664"/>
        <end position="684"/>
    </location>
</feature>
<feature type="region of interest" description="Disordered" evidence="1">
    <location>
        <begin position="889"/>
        <end position="952"/>
    </location>
</feature>
<feature type="compositionally biased region" description="Basic and acidic residues" evidence="1">
    <location>
        <begin position="836"/>
        <end position="850"/>
    </location>
</feature>
<feature type="compositionally biased region" description="Polar residues" evidence="1">
    <location>
        <begin position="646"/>
        <end position="659"/>
    </location>
</feature>
<feature type="region of interest" description="Disordered" evidence="1">
    <location>
        <begin position="117"/>
        <end position="256"/>
    </location>
</feature>
<feature type="compositionally biased region" description="Basic residues" evidence="1">
    <location>
        <begin position="550"/>
        <end position="568"/>
    </location>
</feature>
<feature type="compositionally biased region" description="Basic and acidic residues" evidence="1">
    <location>
        <begin position="889"/>
        <end position="906"/>
    </location>
</feature>
<keyword evidence="3" id="KW-1185">Reference proteome</keyword>
<gene>
    <name evidence="2" type="ORF">TSPI_01260</name>
</gene>
<sequence length="952" mass="106419">MEMTESSPETIPPVAETKDVIPQIVSNVATEEITKAAEKIRREDSEKKKRKLKRKSISKKGSEMEKEMSVKQHMMSKEKSETKLRTQVTPFQLQKIAQFMEEQNIVEQVVAQRDFKEQTKVEERIKKADPKKRKSKSAKKYKSTKTKKEKIEMMIEKDISSKKQKSKLEDEIVQWTPEVKAQATESNRLIDRMSRIRLSEKEKKAAERIGEEQSRKEKKKSKKKSKSKKSKKNETELTLKQHMNKQTHETEIAVMEAPTATEITAAVSDEAVIVQPITVERKPDVFIQEVQKTEKKDSKKIKKKSKKRSKSKKTKKTEKDTAAKEAASSQIPETDITSPKLALASEVTAVDVDQPNIVPRIPEETAEKPVITVEPKGEKKDSKKIKKKSKKRTKSKKTKKTEKDIAAKEAASSQIPETDITSPKLTLASEVTAINVDQLDIVPPIAEETDEKPVITDIPKGEKKDSKKIKKKSKKRTKSKKTKKTEKDITAKEAASSQVTETDNKSPKFTQASEVTAVDIDQPNIVPPIAEETAEKPVITVEPKGEKKDSKKIKKKSKKRTKSKKTKKTEKDIAAKEAASSQIPETDITSPNLALATEETDKKPVITVEPKAEKKDSKKIKKKSKKRTKSKKTKETEKDIAAKEAASSQIPETDITSPNLALAKEVKEADEIKKTKKTEKDIAAKEAASSQVTETDITSPKFTLASEVTADEPKGEKKDSKKIKKKSKKRTKSKKTKKTEKDIAAKEAASSQETETDITSRKLALASEVTAINVDQLDIVPSIPEETDEKPVITVNRKKQRLLKMTETDITSPKLTLASEVTAINVDQLTLFQQSKETDEKPVITDEPKEAASSQETETDITSRKLALASEVTAINVDQLDIVPSIAKETDEKPVITVEPKAEKKDSKKIKKKSKKRTKSKKTKETEKDIAAKEAASSQIPETDITSRTGAG</sequence>
<feature type="compositionally biased region" description="Basic and acidic residues" evidence="1">
    <location>
        <begin position="188"/>
        <end position="215"/>
    </location>
</feature>
<dbReference type="Proteomes" id="UP001558632">
    <property type="component" value="Unassembled WGS sequence"/>
</dbReference>
<protein>
    <submittedName>
        <fullName evidence="2">Zonadhesin</fullName>
    </submittedName>
</protein>
<accession>A0ABR3KHX4</accession>
<feature type="compositionally biased region" description="Basic and acidic residues" evidence="1">
    <location>
        <begin position="633"/>
        <end position="642"/>
    </location>
</feature>
<feature type="compositionally biased region" description="Polar residues" evidence="1">
    <location>
        <begin position="411"/>
        <end position="424"/>
    </location>
</feature>
<feature type="region of interest" description="Disordered" evidence="1">
    <location>
        <begin position="440"/>
        <end position="758"/>
    </location>
</feature>
<feature type="compositionally biased region" description="Basic residues" evidence="1">
    <location>
        <begin position="129"/>
        <end position="148"/>
    </location>
</feature>
<name>A0ABR3KHX4_TRISP</name>
<proteinExistence type="predicted"/>
<feature type="compositionally biased region" description="Basic residues" evidence="1">
    <location>
        <begin position="617"/>
        <end position="632"/>
    </location>
</feature>
<feature type="compositionally biased region" description="Basic residues" evidence="1">
    <location>
        <begin position="48"/>
        <end position="58"/>
    </location>
</feature>